<feature type="domain" description="PilZ" evidence="1">
    <location>
        <begin position="188"/>
        <end position="247"/>
    </location>
</feature>
<feature type="domain" description="PilZ" evidence="1">
    <location>
        <begin position="69"/>
        <end position="147"/>
    </location>
</feature>
<evidence type="ECO:0000313" key="2">
    <source>
        <dbReference type="EMBL" id="RFB06341.1"/>
    </source>
</evidence>
<dbReference type="SUPFAM" id="SSF141371">
    <property type="entry name" value="PilZ domain-like"/>
    <property type="match status" value="2"/>
</dbReference>
<keyword evidence="3" id="KW-1185">Reference proteome</keyword>
<proteinExistence type="predicted"/>
<gene>
    <name evidence="2" type="ORF">DX908_03970</name>
</gene>
<name>A0A371RLN9_9PROT</name>
<accession>A0A371RLN9</accession>
<organism evidence="2 3">
    <name type="scientific">Parvularcula marina</name>
    <dbReference type="NCBI Taxonomy" id="2292771"/>
    <lineage>
        <taxon>Bacteria</taxon>
        <taxon>Pseudomonadati</taxon>
        <taxon>Pseudomonadota</taxon>
        <taxon>Alphaproteobacteria</taxon>
        <taxon>Parvularculales</taxon>
        <taxon>Parvularculaceae</taxon>
        <taxon>Parvularcula</taxon>
    </lineage>
</organism>
<dbReference type="Proteomes" id="UP000264589">
    <property type="component" value="Unassembled WGS sequence"/>
</dbReference>
<sequence length="258" mass="28378">MPADLIVHLSHLGTALPLAKPHPRFICPDDRNFFTAIRYHNFRMGAWRGDTMTENGKIGAIAQAPQPREQRRHIRREVPLDAQFVLPDGTEVQGEIENISAGGALIKAKANIKVGDRLVVRIRQIGHFPAVVARRADNDVAVEFKIRRERAARIADKLICLVNGTEKDAEDRVELRAAGQFISHLHFKDGRSMQCEVIDFSTSGAAVAVSPMPAVGTELRLGKTPARVVRADDGVVGLSFARIEENTNAEDTNGARPE</sequence>
<dbReference type="Pfam" id="PF07238">
    <property type="entry name" value="PilZ"/>
    <property type="match status" value="2"/>
</dbReference>
<dbReference type="Gene3D" id="2.40.10.220">
    <property type="entry name" value="predicted glycosyltransferase like domains"/>
    <property type="match status" value="1"/>
</dbReference>
<dbReference type="EMBL" id="QUQO01000001">
    <property type="protein sequence ID" value="RFB06341.1"/>
    <property type="molecule type" value="Genomic_DNA"/>
</dbReference>
<evidence type="ECO:0000313" key="3">
    <source>
        <dbReference type="Proteomes" id="UP000264589"/>
    </source>
</evidence>
<reference evidence="2 3" key="1">
    <citation type="submission" date="2018-08" db="EMBL/GenBank/DDBJ databases">
        <title>Parvularcula sp. SM1705, isolated from surface water of the South Sea China.</title>
        <authorList>
            <person name="Sun L."/>
        </authorList>
    </citation>
    <scope>NUCLEOTIDE SEQUENCE [LARGE SCALE GENOMIC DNA]</scope>
    <source>
        <strain evidence="2 3">SM1705</strain>
    </source>
</reference>
<protein>
    <recommendedName>
        <fullName evidence="1">PilZ domain-containing protein</fullName>
    </recommendedName>
</protein>
<dbReference type="GO" id="GO:0035438">
    <property type="term" value="F:cyclic-di-GMP binding"/>
    <property type="evidence" value="ECO:0007669"/>
    <property type="project" value="InterPro"/>
</dbReference>
<evidence type="ECO:0000259" key="1">
    <source>
        <dbReference type="Pfam" id="PF07238"/>
    </source>
</evidence>
<dbReference type="InParanoid" id="A0A371RLN9"/>
<comment type="caution">
    <text evidence="2">The sequence shown here is derived from an EMBL/GenBank/DDBJ whole genome shotgun (WGS) entry which is preliminary data.</text>
</comment>
<dbReference type="InterPro" id="IPR009875">
    <property type="entry name" value="PilZ_domain"/>
</dbReference>
<dbReference type="AlphaFoldDB" id="A0A371RLN9"/>